<feature type="transmembrane region" description="Helical" evidence="2">
    <location>
        <begin position="72"/>
        <end position="93"/>
    </location>
</feature>
<dbReference type="PANTHER" id="PTHR10845">
    <property type="entry name" value="REGULATOR OF G PROTEIN SIGNALING"/>
    <property type="match status" value="1"/>
</dbReference>
<protein>
    <recommendedName>
        <fullName evidence="5">RGS domain-containing protein</fullName>
    </recommendedName>
</protein>
<gene>
    <name evidence="3" type="ORF">SYNPS1DRAFT_22264</name>
</gene>
<feature type="transmembrane region" description="Helical" evidence="2">
    <location>
        <begin position="670"/>
        <end position="690"/>
    </location>
</feature>
<keyword evidence="2" id="KW-0472">Membrane</keyword>
<dbReference type="Proteomes" id="UP000278143">
    <property type="component" value="Unassembled WGS sequence"/>
</dbReference>
<feature type="transmembrane region" description="Helical" evidence="2">
    <location>
        <begin position="768"/>
        <end position="787"/>
    </location>
</feature>
<feature type="region of interest" description="Disordered" evidence="1">
    <location>
        <begin position="877"/>
        <end position="902"/>
    </location>
</feature>
<feature type="region of interest" description="Disordered" evidence="1">
    <location>
        <begin position="319"/>
        <end position="346"/>
    </location>
</feature>
<keyword evidence="2" id="KW-1133">Transmembrane helix</keyword>
<feature type="transmembrane region" description="Helical" evidence="2">
    <location>
        <begin position="730"/>
        <end position="747"/>
    </location>
</feature>
<organism evidence="3 4">
    <name type="scientific">Syncephalis pseudoplumigaleata</name>
    <dbReference type="NCBI Taxonomy" id="1712513"/>
    <lineage>
        <taxon>Eukaryota</taxon>
        <taxon>Fungi</taxon>
        <taxon>Fungi incertae sedis</taxon>
        <taxon>Zoopagomycota</taxon>
        <taxon>Zoopagomycotina</taxon>
        <taxon>Zoopagomycetes</taxon>
        <taxon>Zoopagales</taxon>
        <taxon>Piptocephalidaceae</taxon>
        <taxon>Syncephalis</taxon>
    </lineage>
</organism>
<sequence length="1081" mass="122891">MTLDDERWSLTEVLAVLSPLSLYYLITLMIYGYHCYVYPVYFAPHSPLLTVCASVLGFAIYAIGFLRRHFVGWFPCIAVYWIIYIGIIGWQLLVTARAYRLYCAIRRHACLVEVAPWQINNTGYLDAAWIKQHQGKRAGRRFSLAMGATMLLAVVVMLAVQLHVLCPALPWSIYPFFAIWGLIIAYSVPAGIYHLRKYPDHFGVRVELAAISIVSLCTFLGYLVWCSVKMRLSLIWSCALFTITHTISTFMPIYEGWQRRRLAERVTNVRFEEALNEDNDVWRAFFRYAARDFCAENVCFIEQYRRLIHRTEAQLAMEAGDDNTDTASQPSVSTDRPVHCRRSSSMHLPSSSYAKRFCHRLRQLSRDGGSGRLDYAETGELVAAVGPTGRSRHRRPSASEATVHDMTAVMKLSTTTPADSPTSVAPASASPSLHHPAIELRPQRPYSRSLPAPIHEGGSPRPFTAIDVADIDQKATPLSSHPNAKVPLSLVAAYRALFETFIVEGAPLQLNITHATRVAATHRVRSYAYTIGMYAEVYAEIKWSLWVNTFPKFLTAYERDLVAADDTATIGVTLSIYGYQAWRHPKYFEARSPWLTYSSNAVGCWVMLWAGNLGFIAWQTLMVVRAYRLFWAMNRHSSLVEAAPWRVNNTGYLDASIEKQYKDRTDERRCYFFLFTLMLITVLITLTIQFRGRMSHEEGRSIRRVHQREDPQYGAGGHEGYWLQCLIAPWHRYLVLTIWGVVIAYIVPSGLLELRKIRDHLGVRLELIAINLVALITYIGYAVWALHGWRFPMRWVCGMYVVTHIISLVVSLVETWHRQRLVHKVTRTEFEEALGRNDDVWRAFQRYAARDLCAESVCFIEAYRKLMAQVDAHKQSLLRPQRRRSRKYSEHDGASTLDGESPGYAQRVLQRLRSFTFDSITASSTDHEINQLACVHDGDPTTPGMSPSSSRVMPTAIPEHGPPASRESSTSHEASSSSRHEESTLSGGCGSFDASGPLPDPLVPAYRALFETYVREGATLQLNITHAAKAQATSRVREHHYTFNMFDAIYTEVKWSLWTNTFPRFIETYRQDLSSTQESPA</sequence>
<feature type="transmembrane region" description="Helical" evidence="2">
    <location>
        <begin position="20"/>
        <end position="41"/>
    </location>
</feature>
<feature type="region of interest" description="Disordered" evidence="1">
    <location>
        <begin position="934"/>
        <end position="993"/>
    </location>
</feature>
<evidence type="ECO:0000313" key="3">
    <source>
        <dbReference type="EMBL" id="RKP25859.1"/>
    </source>
</evidence>
<evidence type="ECO:0000256" key="1">
    <source>
        <dbReference type="SAM" id="MobiDB-lite"/>
    </source>
</evidence>
<evidence type="ECO:0000313" key="4">
    <source>
        <dbReference type="Proteomes" id="UP000278143"/>
    </source>
</evidence>
<keyword evidence="4" id="KW-1185">Reference proteome</keyword>
<dbReference type="EMBL" id="KZ989590">
    <property type="protein sequence ID" value="RKP25859.1"/>
    <property type="molecule type" value="Genomic_DNA"/>
</dbReference>
<accession>A0A4V1J1Q3</accession>
<reference evidence="4" key="1">
    <citation type="journal article" date="2018" name="Nat. Microbiol.">
        <title>Leveraging single-cell genomics to expand the fungal tree of life.</title>
        <authorList>
            <person name="Ahrendt S.R."/>
            <person name="Quandt C.A."/>
            <person name="Ciobanu D."/>
            <person name="Clum A."/>
            <person name="Salamov A."/>
            <person name="Andreopoulos B."/>
            <person name="Cheng J.F."/>
            <person name="Woyke T."/>
            <person name="Pelin A."/>
            <person name="Henrissat B."/>
            <person name="Reynolds N.K."/>
            <person name="Benny G.L."/>
            <person name="Smith M.E."/>
            <person name="James T.Y."/>
            <person name="Grigoriev I.V."/>
        </authorList>
    </citation>
    <scope>NUCLEOTIDE SEQUENCE [LARGE SCALE GENOMIC DNA]</scope>
    <source>
        <strain evidence="4">Benny S71-1</strain>
    </source>
</reference>
<evidence type="ECO:0008006" key="5">
    <source>
        <dbReference type="Google" id="ProtNLM"/>
    </source>
</evidence>
<dbReference type="InterPro" id="IPR036305">
    <property type="entry name" value="RGS_sf"/>
</dbReference>
<dbReference type="OrthoDB" id="196547at2759"/>
<feature type="compositionally biased region" description="Polar residues" evidence="1">
    <location>
        <begin position="943"/>
        <end position="952"/>
    </location>
</feature>
<dbReference type="SUPFAM" id="SSF48097">
    <property type="entry name" value="Regulator of G-protein signaling, RGS"/>
    <property type="match status" value="2"/>
</dbReference>
<feature type="transmembrane region" description="Helical" evidence="2">
    <location>
        <begin position="142"/>
        <end position="165"/>
    </location>
</feature>
<feature type="compositionally biased region" description="Low complexity" evidence="1">
    <location>
        <begin position="964"/>
        <end position="977"/>
    </location>
</feature>
<feature type="transmembrane region" description="Helical" evidence="2">
    <location>
        <begin position="793"/>
        <end position="813"/>
    </location>
</feature>
<dbReference type="AlphaFoldDB" id="A0A4V1J1Q3"/>
<evidence type="ECO:0000256" key="2">
    <source>
        <dbReference type="SAM" id="Phobius"/>
    </source>
</evidence>
<dbReference type="InterPro" id="IPR044926">
    <property type="entry name" value="RGS_subdomain_2"/>
</dbReference>
<feature type="transmembrane region" description="Helical" evidence="2">
    <location>
        <begin position="231"/>
        <end position="254"/>
    </location>
</feature>
<proteinExistence type="predicted"/>
<dbReference type="PANTHER" id="PTHR10845:SF192">
    <property type="entry name" value="DOUBLE HIT, ISOFORM B"/>
    <property type="match status" value="1"/>
</dbReference>
<feature type="transmembrane region" description="Helical" evidence="2">
    <location>
        <begin position="171"/>
        <end position="194"/>
    </location>
</feature>
<dbReference type="Gene3D" id="1.10.167.10">
    <property type="entry name" value="Regulator of G-protein Signalling 4, domain 2"/>
    <property type="match status" value="2"/>
</dbReference>
<feature type="transmembrane region" description="Helical" evidence="2">
    <location>
        <begin position="48"/>
        <end position="66"/>
    </location>
</feature>
<feature type="compositionally biased region" description="Polar residues" evidence="1">
    <location>
        <begin position="325"/>
        <end position="334"/>
    </location>
</feature>
<feature type="transmembrane region" description="Helical" evidence="2">
    <location>
        <begin position="206"/>
        <end position="225"/>
    </location>
</feature>
<keyword evidence="2" id="KW-0812">Transmembrane</keyword>
<name>A0A4V1J1Q3_9FUNG</name>